<evidence type="ECO:0000313" key="7">
    <source>
        <dbReference type="Proteomes" id="UP000257200"/>
    </source>
</evidence>
<keyword evidence="4 5" id="KW-0472">Membrane</keyword>
<dbReference type="STRING" id="80966.ENSAPOP00000016426"/>
<dbReference type="Pfam" id="PF00335">
    <property type="entry name" value="Tetraspanin"/>
    <property type="match status" value="1"/>
</dbReference>
<dbReference type="PRINTS" id="PR00259">
    <property type="entry name" value="TMFOUR"/>
</dbReference>
<dbReference type="Proteomes" id="UP000257200">
    <property type="component" value="Unplaced"/>
</dbReference>
<proteinExistence type="predicted"/>
<dbReference type="PANTHER" id="PTHR19282">
    <property type="entry name" value="TETRASPANIN"/>
    <property type="match status" value="1"/>
</dbReference>
<name>A0A3Q1FEX9_9TELE</name>
<dbReference type="AlphaFoldDB" id="A0A3Q1FEX9"/>
<dbReference type="PROSITE" id="PS51257">
    <property type="entry name" value="PROKAR_LIPOPROTEIN"/>
    <property type="match status" value="1"/>
</dbReference>
<sequence>MGSFIKYLLATFNFLFYVGVVFILGCFVNIRINRADHQIIDDLLPAIDLVLFIGVGAMIFGCLDHCATIRKNRCPLALFFLGLLTMFVMLLAVGVLGAISRTAAAQELVRERMEQFLPLSEQPEDFQESFGQVERTSFCCGFFAGHLDWGNSMVVPNSCDCIDTSVNCMVLDGLKTVRQHVSEMARLNKARSFSFIQLTLVGAQRGRAVCSRTAVDGYIGV</sequence>
<evidence type="ECO:0000256" key="1">
    <source>
        <dbReference type="ARBA" id="ARBA00004141"/>
    </source>
</evidence>
<keyword evidence="7" id="KW-1185">Reference proteome</keyword>
<evidence type="ECO:0000256" key="5">
    <source>
        <dbReference type="SAM" id="Phobius"/>
    </source>
</evidence>
<dbReference type="PANTHER" id="PTHR19282:SF380">
    <property type="entry name" value="TETRASPANIN-8"/>
    <property type="match status" value="1"/>
</dbReference>
<keyword evidence="3 5" id="KW-1133">Transmembrane helix</keyword>
<accession>A0A3Q1FEX9</accession>
<evidence type="ECO:0000256" key="4">
    <source>
        <dbReference type="ARBA" id="ARBA00023136"/>
    </source>
</evidence>
<protein>
    <recommendedName>
        <fullName evidence="8">Tetraspanin</fullName>
    </recommendedName>
</protein>
<dbReference type="GeneTree" id="ENSGT00940000158153"/>
<evidence type="ECO:0008006" key="8">
    <source>
        <dbReference type="Google" id="ProtNLM"/>
    </source>
</evidence>
<dbReference type="GO" id="GO:0005886">
    <property type="term" value="C:plasma membrane"/>
    <property type="evidence" value="ECO:0007669"/>
    <property type="project" value="TreeGrafter"/>
</dbReference>
<reference evidence="6" key="1">
    <citation type="submission" date="2025-08" db="UniProtKB">
        <authorList>
            <consortium name="Ensembl"/>
        </authorList>
    </citation>
    <scope>IDENTIFICATION</scope>
</reference>
<reference evidence="6" key="2">
    <citation type="submission" date="2025-09" db="UniProtKB">
        <authorList>
            <consortium name="Ensembl"/>
        </authorList>
    </citation>
    <scope>IDENTIFICATION</scope>
</reference>
<feature type="transmembrane region" description="Helical" evidence="5">
    <location>
        <begin position="7"/>
        <end position="32"/>
    </location>
</feature>
<evidence type="ECO:0000256" key="3">
    <source>
        <dbReference type="ARBA" id="ARBA00022989"/>
    </source>
</evidence>
<keyword evidence="2 5" id="KW-0812">Transmembrane</keyword>
<evidence type="ECO:0000313" key="6">
    <source>
        <dbReference type="Ensembl" id="ENSAPOP00000016426.1"/>
    </source>
</evidence>
<dbReference type="InterPro" id="IPR018499">
    <property type="entry name" value="Tetraspanin/Peripherin"/>
</dbReference>
<evidence type="ECO:0000256" key="2">
    <source>
        <dbReference type="ARBA" id="ARBA00022692"/>
    </source>
</evidence>
<feature type="transmembrane region" description="Helical" evidence="5">
    <location>
        <begin position="75"/>
        <end position="99"/>
    </location>
</feature>
<organism evidence="6 7">
    <name type="scientific">Acanthochromis polyacanthus</name>
    <name type="common">spiny chromis</name>
    <dbReference type="NCBI Taxonomy" id="80966"/>
    <lineage>
        <taxon>Eukaryota</taxon>
        <taxon>Metazoa</taxon>
        <taxon>Chordata</taxon>
        <taxon>Craniata</taxon>
        <taxon>Vertebrata</taxon>
        <taxon>Euteleostomi</taxon>
        <taxon>Actinopterygii</taxon>
        <taxon>Neopterygii</taxon>
        <taxon>Teleostei</taxon>
        <taxon>Neoteleostei</taxon>
        <taxon>Acanthomorphata</taxon>
        <taxon>Ovalentaria</taxon>
        <taxon>Pomacentridae</taxon>
        <taxon>Acanthochromis</taxon>
    </lineage>
</organism>
<dbReference type="InParanoid" id="A0A3Q1FEX9"/>
<dbReference type="Ensembl" id="ENSAPOT00000033636.1">
    <property type="protein sequence ID" value="ENSAPOP00000016426.1"/>
    <property type="gene ID" value="ENSAPOG00000019539.1"/>
</dbReference>
<comment type="subcellular location">
    <subcellularLocation>
        <location evidence="1">Membrane</location>
        <topology evidence="1">Multi-pass membrane protein</topology>
    </subcellularLocation>
</comment>
<feature type="transmembrane region" description="Helical" evidence="5">
    <location>
        <begin position="44"/>
        <end position="63"/>
    </location>
</feature>